<dbReference type="InterPro" id="IPR038765">
    <property type="entry name" value="Papain-like_cys_pep_sf"/>
</dbReference>
<feature type="transmembrane region" description="Helical" evidence="7">
    <location>
        <begin position="568"/>
        <end position="586"/>
    </location>
</feature>
<feature type="domain" description="C2" evidence="8">
    <location>
        <begin position="79"/>
        <end position="214"/>
    </location>
</feature>
<feature type="transmembrane region" description="Helical" evidence="7">
    <location>
        <begin position="1248"/>
        <end position="1268"/>
    </location>
</feature>
<dbReference type="InterPro" id="IPR000008">
    <property type="entry name" value="C2_dom"/>
</dbReference>
<feature type="transmembrane region" description="Helical" evidence="7">
    <location>
        <begin position="1451"/>
        <end position="1473"/>
    </location>
</feature>
<dbReference type="PANTHER" id="PTHR10183">
    <property type="entry name" value="CALPAIN"/>
    <property type="match status" value="1"/>
</dbReference>
<evidence type="ECO:0000259" key="9">
    <source>
        <dbReference type="PROSITE" id="PS50203"/>
    </source>
</evidence>
<name>A0AAD7U5R2_9STRA</name>
<sequence>MVLPRRKRGVMRGVLALPLAMAQPSPSGTGSSSRPRSVSSALTTTTTTTGPESSGLPTVRPTTFESTAPTSACESAGFSCNPSCPDGGRVQAAAGGKVLVTIVRARNLPDEDGSTVPDIFGLAKLSDPFVKVKVGDGRWSRAKTRALRSKTDPVWNERLDLGWHQSGEARVVFDVRDRDRGIERVDSKNDKLGGAKMRVPYCTMFTAMPVDDCDDDMPCANTETPWEMGKGRLACREHGWLRLGSAGGVRAYDALEGQACCDGDGRHPCLEVIIEVVPFQMYVDSKRGEPYISNNYASFAVVSDAATNVTSISEDLRSPFVDGIASSRVSSDHYRGALLLRTFHADAALTSDDEESTTSSSNHYYMRVATNRAATLSLCRNSSCETSDADVQSWFFGKSSTNVVSRGGGGGGATLDRFECWSRKVSATSRDRYGFVTGDPTLLYLIDDACDANYFGLLIPDFGDASSSPAFKTPVRLDRATLAARVAQFAVPLWFFGRPALRLLRRCGYRLDRVGAVLAGDASFDGSLAATYLLGRRRRQLFGDDARATPPNTVVVVVVYWATRATQLACAMPVVILFAFGVSVAISVRPTLFGAGIVLVGAALVLFGYAVSLWEARRWRPTATTASCLVAGFASIVAFLFVAVCLDPKVVEGGGSLDMSALTCATLTATLAPLALETVESGVTVRRAKRSLALALGEADDWILRDCYTVCSEANAFDFVGDVAGDLCGFANRDGAVEMARRRARVSRCLGFLISIVYVSVAFSKTRYGPLALAHVSAISATDAAHRLLARGSVAWSPRVVIGLAATGRVAVAACGPRFWMLGHAALFAVYGAALVAEIVHSYLPWLSTLRAAEVVFLQRTKVQVGPVDASGRPEFVLGVLASVLVFFVSVASFVREPSLPRAPVGALPAYAAPVLALLGVAIFGCAKACLRAAALASAKLLRPEAAAFYFVDPRLGLAQTLGAAACWFVAASGLFLWGATRDPAAFVATLFGFLALTTTTYALRAWLRHECETLVRWPPPVSPGPNISTTTTDDDDEIALSALNSMMADAEALADAKSADLAKFAFPPLERDDNIAAIEMPVLPPPAKRTNTKVCPLPDKQHNEEEEEEEEEVLRRVIRRDLGLWRLRRDGQRPSLTFCEIGSHLFFRCFFTTTTWKQHLSDPPPDATELPLWEAWASGCLLPHEYAPLWAAVAAPCSTLALGLAIASSAGVVGHLVWIFGFAAAGLCLPVVKYFHVRHDIRSDSVGAVWLAAGSALWIAGLAVAFARLANGRPDTPTALVLLDVLVMGPAAFVGLVLLLLWRDGDRDARARVASCSRAYFLRWASAGALIATTLQVWLWGSLPMALVWLVLWGGATEWLLLFWGHHRRDAVDERARGVLFGGIVLLFAAPPNLTATAASIACLAQLFRVATRLAFFEETSREETWWFSRTVLPAFASAPGAPLRDKTRIVVRLGAMLATVLTWGACLAALAQPVSVGVFVMCIVVMVAIALVVAAVAHVAHGLGTAAQHLSSRVFVDAAQTARESLEAETRKALASPLLVEEEGSSSFSAQTTITTTTTTTRRKTALELALEVERVGRAIYADGDAFADTLDGKGPFALLRHIIFCTRRGSSRKARRRRRCVLADDAKLFEVEAMFDARFSLEVRCCVVFHTTVLAAAAAQLAYETSVFSTFVHESRYRLAANGICPPSDDVVTVAIWLNALDDDSLERFHFLQSKFRREQDAHDALEEDLREEEEQPEPPERRDDIALRKRERVKSWASAAKLSVDDVVEKEEADVLAVLGGHDLGKKYEEQVLCGGDVIVGTCEEELAELEAGERDCFYAAGKKKDVLRFRDSSFLAGPKGLGRCWGFEVVDFRWKSAFEMHLPVFDDDGDDDEVVGSVVVRDAWLVDAIGVLRICAKPLLRELFVNARTAVGAYGVRLFVDSSWAYVIVDDAFPALCDATAFQRLEKRPQQIASLLNDAITRETPNPQESATSEDRAAFDEAKGLAVAHAPNLTELSVSLVEKAVAKYFGDYGKIEGGSVHRGLEMLTGFEATRVSLGPKARGVGRLELWSQIKREVGRSIVCARTVPIARASPYARDLSLAFDGAVYAVLDARDAGQKLVKLRPTRGGGPPFSSSSKIRWSHRLRYKLNVEADHPNVAWITFDDLCAAFDRVYVCRASVGWKRRRLSGRWQVGGRRRIVNEDAVTWEAELEDTAPGLPSPGNHGCAVEQNPQFSLRLDARASVRVELSQIDSYGQPSPVVAAAVFVCRASQLERVHRLDHHTVLAHAAGTTRRLCLDLEDLGPGFLA</sequence>
<evidence type="ECO:0000256" key="3">
    <source>
        <dbReference type="ARBA" id="ARBA00022801"/>
    </source>
</evidence>
<comment type="similarity">
    <text evidence="1">Belongs to the peptidase C2 family.</text>
</comment>
<feature type="transmembrane region" description="Helical" evidence="7">
    <location>
        <begin position="1347"/>
        <end position="1367"/>
    </location>
</feature>
<dbReference type="GO" id="GO:0004198">
    <property type="term" value="F:calcium-dependent cysteine-type endopeptidase activity"/>
    <property type="evidence" value="ECO:0007669"/>
    <property type="project" value="InterPro"/>
</dbReference>
<dbReference type="Gene3D" id="2.60.40.150">
    <property type="entry name" value="C2 domain"/>
    <property type="match status" value="1"/>
</dbReference>
<dbReference type="InterPro" id="IPR022684">
    <property type="entry name" value="Calpain_cysteine_protease"/>
</dbReference>
<comment type="caution">
    <text evidence="10">The sequence shown here is derived from an EMBL/GenBank/DDBJ whole genome shotgun (WGS) entry which is preliminary data.</text>
</comment>
<dbReference type="InterPro" id="IPR035892">
    <property type="entry name" value="C2_domain_sf"/>
</dbReference>
<organism evidence="10 11">
    <name type="scientific">Chrysophaeum taylorii</name>
    <dbReference type="NCBI Taxonomy" id="2483200"/>
    <lineage>
        <taxon>Eukaryota</taxon>
        <taxon>Sar</taxon>
        <taxon>Stramenopiles</taxon>
        <taxon>Ochrophyta</taxon>
        <taxon>Pelagophyceae</taxon>
        <taxon>Pelagomonadales</taxon>
        <taxon>Pelagomonadaceae</taxon>
        <taxon>Chrysophaeum</taxon>
    </lineage>
</organism>
<feature type="compositionally biased region" description="Polar residues" evidence="6">
    <location>
        <begin position="50"/>
        <end position="77"/>
    </location>
</feature>
<comment type="caution">
    <text evidence="5">Lacks conserved residue(s) required for the propagation of feature annotation.</text>
</comment>
<feature type="transmembrane region" description="Helical" evidence="7">
    <location>
        <begin position="623"/>
        <end position="644"/>
    </location>
</feature>
<evidence type="ECO:0000256" key="1">
    <source>
        <dbReference type="ARBA" id="ARBA00007623"/>
    </source>
</evidence>
<keyword evidence="3" id="KW-0378">Hydrolase</keyword>
<dbReference type="Proteomes" id="UP001230188">
    <property type="component" value="Unassembled WGS sequence"/>
</dbReference>
<accession>A0AAD7U5R2</accession>
<feature type="region of interest" description="Disordered" evidence="6">
    <location>
        <begin position="1726"/>
        <end position="1749"/>
    </location>
</feature>
<keyword evidence="7" id="KW-0472">Membrane</keyword>
<dbReference type="PROSITE" id="PS50203">
    <property type="entry name" value="CALPAIN_CAT"/>
    <property type="match status" value="1"/>
</dbReference>
<feature type="transmembrane region" description="Helical" evidence="7">
    <location>
        <begin position="1190"/>
        <end position="1211"/>
    </location>
</feature>
<evidence type="ECO:0000313" key="10">
    <source>
        <dbReference type="EMBL" id="KAJ8598345.1"/>
    </source>
</evidence>
<dbReference type="PANTHER" id="PTHR10183:SF379">
    <property type="entry name" value="CALPAIN-5"/>
    <property type="match status" value="1"/>
</dbReference>
<evidence type="ECO:0000256" key="2">
    <source>
        <dbReference type="ARBA" id="ARBA00022670"/>
    </source>
</evidence>
<feature type="transmembrane region" description="Helical" evidence="7">
    <location>
        <begin position="1217"/>
        <end position="1236"/>
    </location>
</feature>
<dbReference type="SMART" id="SM00230">
    <property type="entry name" value="CysPc"/>
    <property type="match status" value="1"/>
</dbReference>
<feature type="transmembrane region" description="Helical" evidence="7">
    <location>
        <begin position="915"/>
        <end position="935"/>
    </location>
</feature>
<dbReference type="Pfam" id="PF00168">
    <property type="entry name" value="C2"/>
    <property type="match status" value="1"/>
</dbReference>
<feature type="region of interest" description="Disordered" evidence="6">
    <location>
        <begin position="21"/>
        <end position="77"/>
    </location>
</feature>
<keyword evidence="4" id="KW-0788">Thiol protease</keyword>
<gene>
    <name evidence="10" type="ORF">CTAYLR_002993</name>
</gene>
<feature type="transmembrane region" description="Helical" evidence="7">
    <location>
        <begin position="956"/>
        <end position="979"/>
    </location>
</feature>
<dbReference type="SUPFAM" id="SSF54001">
    <property type="entry name" value="Cysteine proteinases"/>
    <property type="match status" value="1"/>
</dbReference>
<evidence type="ECO:0000256" key="7">
    <source>
        <dbReference type="SAM" id="Phobius"/>
    </source>
</evidence>
<evidence type="ECO:0000256" key="4">
    <source>
        <dbReference type="ARBA" id="ARBA00022807"/>
    </source>
</evidence>
<keyword evidence="7" id="KW-1133">Transmembrane helix</keyword>
<feature type="transmembrane region" description="Helical" evidence="7">
    <location>
        <begin position="819"/>
        <end position="840"/>
    </location>
</feature>
<evidence type="ECO:0008006" key="12">
    <source>
        <dbReference type="Google" id="ProtNLM"/>
    </source>
</evidence>
<dbReference type="Pfam" id="PF00648">
    <property type="entry name" value="Peptidase_C2"/>
    <property type="match status" value="2"/>
</dbReference>
<dbReference type="SUPFAM" id="SSF49562">
    <property type="entry name" value="C2 domain (Calcium/lipid-binding domain, CaLB)"/>
    <property type="match status" value="1"/>
</dbReference>
<evidence type="ECO:0000313" key="11">
    <source>
        <dbReference type="Proteomes" id="UP001230188"/>
    </source>
</evidence>
<evidence type="ECO:0000256" key="5">
    <source>
        <dbReference type="PROSITE-ProRule" id="PRU00239"/>
    </source>
</evidence>
<dbReference type="CDD" id="cd00030">
    <property type="entry name" value="C2"/>
    <property type="match status" value="1"/>
</dbReference>
<evidence type="ECO:0000256" key="6">
    <source>
        <dbReference type="SAM" id="MobiDB-lite"/>
    </source>
</evidence>
<keyword evidence="7" id="KW-0812">Transmembrane</keyword>
<feature type="transmembrane region" description="Helical" evidence="7">
    <location>
        <begin position="746"/>
        <end position="763"/>
    </location>
</feature>
<dbReference type="PROSITE" id="PS50004">
    <property type="entry name" value="C2"/>
    <property type="match status" value="1"/>
</dbReference>
<dbReference type="GO" id="GO:0006508">
    <property type="term" value="P:proteolysis"/>
    <property type="evidence" value="ECO:0007669"/>
    <property type="project" value="UniProtKB-KW"/>
</dbReference>
<dbReference type="SMART" id="SM00239">
    <property type="entry name" value="C2"/>
    <property type="match status" value="1"/>
</dbReference>
<reference evidence="10" key="1">
    <citation type="submission" date="2023-01" db="EMBL/GenBank/DDBJ databases">
        <title>Metagenome sequencing of chrysophaentin producing Chrysophaeum taylorii.</title>
        <authorList>
            <person name="Davison J."/>
            <person name="Bewley C."/>
        </authorList>
    </citation>
    <scope>NUCLEOTIDE SEQUENCE</scope>
    <source>
        <strain evidence="10">NIES-1699</strain>
    </source>
</reference>
<feature type="transmembrane region" description="Helical" evidence="7">
    <location>
        <begin position="1480"/>
        <end position="1502"/>
    </location>
</feature>
<feature type="transmembrane region" description="Helical" evidence="7">
    <location>
        <begin position="1322"/>
        <end position="1341"/>
    </location>
</feature>
<proteinExistence type="inferred from homology"/>
<dbReference type="Gene3D" id="3.90.70.10">
    <property type="entry name" value="Cysteine proteinases"/>
    <property type="match status" value="1"/>
</dbReference>
<feature type="transmembrane region" description="Helical" evidence="7">
    <location>
        <begin position="985"/>
        <end position="1008"/>
    </location>
</feature>
<feature type="domain" description="Calpain catalytic" evidence="9">
    <location>
        <begin position="1833"/>
        <end position="2164"/>
    </location>
</feature>
<feature type="compositionally biased region" description="Low complexity" evidence="6">
    <location>
        <begin position="24"/>
        <end position="49"/>
    </location>
</feature>
<feature type="transmembrane region" description="Helical" evidence="7">
    <location>
        <begin position="1379"/>
        <end position="1409"/>
    </location>
</feature>
<keyword evidence="11" id="KW-1185">Reference proteome</keyword>
<feature type="compositionally biased region" description="Acidic residues" evidence="6">
    <location>
        <begin position="1729"/>
        <end position="1741"/>
    </location>
</feature>
<feature type="transmembrane region" description="Helical" evidence="7">
    <location>
        <begin position="1280"/>
        <end position="1302"/>
    </location>
</feature>
<protein>
    <recommendedName>
        <fullName evidence="12">C2 domain-containing protein</fullName>
    </recommendedName>
</protein>
<keyword evidence="2" id="KW-0645">Protease</keyword>
<dbReference type="EMBL" id="JAQMWT010000675">
    <property type="protein sequence ID" value="KAJ8598345.1"/>
    <property type="molecule type" value="Genomic_DNA"/>
</dbReference>
<feature type="region of interest" description="Disordered" evidence="6">
    <location>
        <begin position="1090"/>
        <end position="1109"/>
    </location>
</feature>
<dbReference type="InterPro" id="IPR001300">
    <property type="entry name" value="Peptidase_C2_calpain_cat"/>
</dbReference>
<feature type="transmembrane region" description="Helical" evidence="7">
    <location>
        <begin position="876"/>
        <end position="895"/>
    </location>
</feature>
<evidence type="ECO:0000259" key="8">
    <source>
        <dbReference type="PROSITE" id="PS50004"/>
    </source>
</evidence>
<feature type="transmembrane region" description="Helical" evidence="7">
    <location>
        <begin position="592"/>
        <end position="611"/>
    </location>
</feature>